<dbReference type="InterPro" id="IPR050482">
    <property type="entry name" value="Sensor_HK_TwoCompSys"/>
</dbReference>
<dbReference type="EMBL" id="JBHSPA010000025">
    <property type="protein sequence ID" value="MFC5826511.1"/>
    <property type="molecule type" value="Genomic_DNA"/>
</dbReference>
<dbReference type="InterPro" id="IPR003594">
    <property type="entry name" value="HATPase_dom"/>
</dbReference>
<keyword evidence="12" id="KW-1185">Reference proteome</keyword>
<dbReference type="SMART" id="SM00387">
    <property type="entry name" value="HATPase_c"/>
    <property type="match status" value="1"/>
</dbReference>
<organism evidence="11 12">
    <name type="scientific">Nonomuraea insulae</name>
    <dbReference type="NCBI Taxonomy" id="1616787"/>
    <lineage>
        <taxon>Bacteria</taxon>
        <taxon>Bacillati</taxon>
        <taxon>Actinomycetota</taxon>
        <taxon>Actinomycetes</taxon>
        <taxon>Streptosporangiales</taxon>
        <taxon>Streptosporangiaceae</taxon>
        <taxon>Nonomuraea</taxon>
    </lineage>
</organism>
<dbReference type="InterPro" id="IPR036890">
    <property type="entry name" value="HATPase_C_sf"/>
</dbReference>
<feature type="transmembrane region" description="Helical" evidence="9">
    <location>
        <begin position="110"/>
        <end position="140"/>
    </location>
</feature>
<proteinExistence type="predicted"/>
<gene>
    <name evidence="11" type="ORF">ACFPZ3_21805</name>
</gene>
<evidence type="ECO:0000313" key="12">
    <source>
        <dbReference type="Proteomes" id="UP001596058"/>
    </source>
</evidence>
<evidence type="ECO:0000256" key="9">
    <source>
        <dbReference type="SAM" id="Phobius"/>
    </source>
</evidence>
<keyword evidence="8" id="KW-0902">Two-component regulatory system</keyword>
<dbReference type="PANTHER" id="PTHR24421">
    <property type="entry name" value="NITRATE/NITRITE SENSOR PROTEIN NARX-RELATED"/>
    <property type="match status" value="1"/>
</dbReference>
<dbReference type="Gene3D" id="3.30.565.10">
    <property type="entry name" value="Histidine kinase-like ATPase, C-terminal domain"/>
    <property type="match status" value="1"/>
</dbReference>
<reference evidence="12" key="1">
    <citation type="journal article" date="2019" name="Int. J. Syst. Evol. Microbiol.">
        <title>The Global Catalogue of Microorganisms (GCM) 10K type strain sequencing project: providing services to taxonomists for standard genome sequencing and annotation.</title>
        <authorList>
            <consortium name="The Broad Institute Genomics Platform"/>
            <consortium name="The Broad Institute Genome Sequencing Center for Infectious Disease"/>
            <person name="Wu L."/>
            <person name="Ma J."/>
        </authorList>
    </citation>
    <scope>NUCLEOTIDE SEQUENCE [LARGE SCALE GENOMIC DNA]</scope>
    <source>
        <strain evidence="12">CCUG 53903</strain>
    </source>
</reference>
<evidence type="ECO:0000259" key="10">
    <source>
        <dbReference type="SMART" id="SM00387"/>
    </source>
</evidence>
<feature type="transmembrane region" description="Helical" evidence="9">
    <location>
        <begin position="38"/>
        <end position="56"/>
    </location>
</feature>
<dbReference type="EC" id="2.7.13.3" evidence="2"/>
<evidence type="ECO:0000256" key="2">
    <source>
        <dbReference type="ARBA" id="ARBA00012438"/>
    </source>
</evidence>
<dbReference type="SUPFAM" id="SSF55874">
    <property type="entry name" value="ATPase domain of HSP90 chaperone/DNA topoisomerase II/histidine kinase"/>
    <property type="match status" value="1"/>
</dbReference>
<feature type="domain" description="Histidine kinase/HSP90-like ATPase" evidence="10">
    <location>
        <begin position="323"/>
        <end position="413"/>
    </location>
</feature>
<keyword evidence="5" id="KW-0547">Nucleotide-binding</keyword>
<keyword evidence="9" id="KW-0472">Membrane</keyword>
<feature type="transmembrane region" description="Helical" evidence="9">
    <location>
        <begin position="160"/>
        <end position="179"/>
    </location>
</feature>
<keyword evidence="9" id="KW-1133">Transmembrane helix</keyword>
<evidence type="ECO:0000256" key="3">
    <source>
        <dbReference type="ARBA" id="ARBA00022553"/>
    </source>
</evidence>
<name>A0ABW1CPX7_9ACTN</name>
<evidence type="ECO:0000313" key="11">
    <source>
        <dbReference type="EMBL" id="MFC5826511.1"/>
    </source>
</evidence>
<keyword evidence="3" id="KW-0597">Phosphoprotein</keyword>
<evidence type="ECO:0000256" key="1">
    <source>
        <dbReference type="ARBA" id="ARBA00000085"/>
    </source>
</evidence>
<dbReference type="Pfam" id="PF07730">
    <property type="entry name" value="HisKA_3"/>
    <property type="match status" value="1"/>
</dbReference>
<evidence type="ECO:0000256" key="7">
    <source>
        <dbReference type="ARBA" id="ARBA00022840"/>
    </source>
</evidence>
<evidence type="ECO:0000256" key="5">
    <source>
        <dbReference type="ARBA" id="ARBA00022741"/>
    </source>
</evidence>
<dbReference type="GO" id="GO:0016301">
    <property type="term" value="F:kinase activity"/>
    <property type="evidence" value="ECO:0007669"/>
    <property type="project" value="UniProtKB-KW"/>
</dbReference>
<dbReference type="CDD" id="cd16917">
    <property type="entry name" value="HATPase_UhpB-NarQ-NarX-like"/>
    <property type="match status" value="1"/>
</dbReference>
<keyword evidence="9" id="KW-0812">Transmembrane</keyword>
<dbReference type="InterPro" id="IPR011712">
    <property type="entry name" value="Sig_transdc_His_kin_sub3_dim/P"/>
</dbReference>
<dbReference type="Pfam" id="PF02518">
    <property type="entry name" value="HATPase_c"/>
    <property type="match status" value="1"/>
</dbReference>
<keyword evidence="7" id="KW-0067">ATP-binding</keyword>
<dbReference type="PANTHER" id="PTHR24421:SF10">
    <property type="entry name" value="NITRATE_NITRITE SENSOR PROTEIN NARQ"/>
    <property type="match status" value="1"/>
</dbReference>
<feature type="transmembrane region" description="Helical" evidence="9">
    <location>
        <begin position="12"/>
        <end position="32"/>
    </location>
</feature>
<evidence type="ECO:0000256" key="4">
    <source>
        <dbReference type="ARBA" id="ARBA00022679"/>
    </source>
</evidence>
<sequence>MREQWRKIRRASGYLLLGLPTAMLTTMVPLLLVAAALSTGLGGIGLVVFPRAVSGLRRWAEWHRRRAAALLDRQVSARDMTLGRGIRAQWRQVLDDPGTRRDVRWVFRHIVTGVPAGMAAMFCVGTVVFTVFATSLWWLFPSDTPLRLLGAFPVTGWGSALALGAVQVASFAVLTWWAVPRLAAFHASRCLAALEPSAEDLLTERVGELTESRAGVLDAHGAELRRIERDLHDGTQARLVAIAMRLGVARESLGDGTGDLSDLLREAHEGAEEAMTELREVIRTMYPPILADRGLSGAVAALAARSGVPVEIDLGELGRLPTAVETAAYFIVAESLTNVAKHSAATQARVRITRAGGSLLVEVTDDGIGGVDETGGTGVMGIRRRVAALDGELVVSSPPGGPTTLSVELPCES</sequence>
<keyword evidence="4" id="KW-0808">Transferase</keyword>
<protein>
    <recommendedName>
        <fullName evidence="2">histidine kinase</fullName>
        <ecNumber evidence="2">2.7.13.3</ecNumber>
    </recommendedName>
</protein>
<dbReference type="RefSeq" id="WP_379516023.1">
    <property type="nucleotide sequence ID" value="NZ_JBHSPA010000025.1"/>
</dbReference>
<evidence type="ECO:0000256" key="6">
    <source>
        <dbReference type="ARBA" id="ARBA00022777"/>
    </source>
</evidence>
<keyword evidence="6 11" id="KW-0418">Kinase</keyword>
<dbReference type="InterPro" id="IPR025828">
    <property type="entry name" value="Put_sensor_dom"/>
</dbReference>
<dbReference type="Proteomes" id="UP001596058">
    <property type="component" value="Unassembled WGS sequence"/>
</dbReference>
<dbReference type="Gene3D" id="1.20.5.1930">
    <property type="match status" value="1"/>
</dbReference>
<accession>A0ABW1CPX7</accession>
<dbReference type="Pfam" id="PF13796">
    <property type="entry name" value="Sensor"/>
    <property type="match status" value="1"/>
</dbReference>
<comment type="catalytic activity">
    <reaction evidence="1">
        <text>ATP + protein L-histidine = ADP + protein N-phospho-L-histidine.</text>
        <dbReference type="EC" id="2.7.13.3"/>
    </reaction>
</comment>
<comment type="caution">
    <text evidence="11">The sequence shown here is derived from an EMBL/GenBank/DDBJ whole genome shotgun (WGS) entry which is preliminary data.</text>
</comment>
<evidence type="ECO:0000256" key="8">
    <source>
        <dbReference type="ARBA" id="ARBA00023012"/>
    </source>
</evidence>